<reference evidence="10 11" key="1">
    <citation type="submission" date="2016-10" db="EMBL/GenBank/DDBJ databases">
        <authorList>
            <person name="de Groot N.N."/>
        </authorList>
    </citation>
    <scope>NUCLEOTIDE SEQUENCE [LARGE SCALE GENOMIC DNA]</scope>
    <source>
        <strain evidence="10 11">DSM 19113</strain>
    </source>
</reference>
<sequence length="917" mass="106357">MSLIELEDKLIELLRTDKPNQFIYDFTEIMGIPKATISRAKKSNQEHDNLFIKNKVFYRLTEKNVWEEFKKAELLLKDYKNIPRFTIITNYKSFLAKDNKTMDTLFLDDIQQLPFNYDFFLPWQGIEKIDHDKENPADVKAAERFAKLYQQLQKDNPNLSEKQEENFNIFLIRILFMLFAEDTNIIPPSLFTDSIQRMTAEDGSDMNQVITDIFSLLDNKNRENVPTWLEKFPYVNGQLFTNPHEKINFSAKSRRMIIEAGNRLNWKEINPDIFGSMVQSVASEDNRSHLGMHYTSVPNIMKVIRPLFLDELTNKYHDIIQLTDRHEQQKRLKQLQVRIAQIKLFDPACGSGNFLIIAYKELRKLEINIIKQQIHLIESSDLKEKNKSRQIREILDSINEINLLHKDKLNTVHMGQLYGIEIDSFAHEVARLSLWIAEHQMNVELSKVIPYAVRPTLPLQTVGDIKLGNALKIDWQELLPHELNDEVYIFGNPPYLGGKKQGKSQKEDMKNIFSSLVKGWKNMDYISGWFFLGSQYISNSNAKMAFVSTNSISQGEQVEMLWPLLLKNNVISFVYPSFKWKNSARGVAGVTVTIVGMESGNMKNIQPRIYKDGLVEKVDHINAYLTAGNDVIVQKKNKPLSKLPEMDLGSMPKDGGAFSVSEEMYLKMVDQYPKVKNILRPYTGSAEYIKGTKRFVIWLPNQEVYDEYKGIPFIKERIDAVRDFRKNSKAESTREAAKYPWAFKQRGNQIKADEKGFKRNIIVPRVSSEKRDYVPFGYVSGETVVSDSAMVIFDAPLWVLALLESNIHMVWLKAIGGKLETRYRYSKVLVYNTFPVPAISTQRKNMMSEVMEEILDLRDQYGTSLAELYNSETMPADLKKLHKKLDGIVERAYRQRPFEDDSDRLSLLLDLYEDMSK</sequence>
<evidence type="ECO:0000256" key="4">
    <source>
        <dbReference type="ARBA" id="ARBA00047942"/>
    </source>
</evidence>
<name>A0A1I1GAF0_9LACO</name>
<dbReference type="STRING" id="283737.SAMN05660453_0965"/>
<gene>
    <name evidence="10" type="ORF">SAMN05660453_0965</name>
</gene>
<dbReference type="Pfam" id="PF20467">
    <property type="entry name" value="MmeI_C"/>
    <property type="match status" value="1"/>
</dbReference>
<dbReference type="OrthoDB" id="2360201at2"/>
<proteinExistence type="predicted"/>
<dbReference type="Pfam" id="PF20465">
    <property type="entry name" value="MmeI_hel"/>
    <property type="match status" value="1"/>
</dbReference>
<dbReference type="InterPro" id="IPR029063">
    <property type="entry name" value="SAM-dependent_MTases_sf"/>
</dbReference>
<dbReference type="GO" id="GO:0032259">
    <property type="term" value="P:methylation"/>
    <property type="evidence" value="ECO:0007669"/>
    <property type="project" value="UniProtKB-KW"/>
</dbReference>
<evidence type="ECO:0000256" key="3">
    <source>
        <dbReference type="ARBA" id="ARBA00022679"/>
    </source>
</evidence>
<dbReference type="Pfam" id="PF20473">
    <property type="entry name" value="MmeI_Mtase"/>
    <property type="match status" value="1"/>
</dbReference>
<dbReference type="InterPro" id="IPR046820">
    <property type="entry name" value="MmeI_TRD"/>
</dbReference>
<feature type="domain" description="MmeI-like target recognition" evidence="7">
    <location>
        <begin position="628"/>
        <end position="838"/>
    </location>
</feature>
<protein>
    <recommendedName>
        <fullName evidence="1">site-specific DNA-methyltransferase (adenine-specific)</fullName>
        <ecNumber evidence="1">2.1.1.72</ecNumber>
    </recommendedName>
</protein>
<feature type="domain" description="MmeI-like DNA-methyltransferase" evidence="9">
    <location>
        <begin position="325"/>
        <end position="601"/>
    </location>
</feature>
<dbReference type="Gene3D" id="3.40.50.150">
    <property type="entry name" value="Vaccinia Virus protein VP39"/>
    <property type="match status" value="1"/>
</dbReference>
<dbReference type="EMBL" id="FOLI01000004">
    <property type="protein sequence ID" value="SFC06120.1"/>
    <property type="molecule type" value="Genomic_DNA"/>
</dbReference>
<dbReference type="PANTHER" id="PTHR33841">
    <property type="entry name" value="DNA METHYLTRANSFERASE YEEA-RELATED"/>
    <property type="match status" value="1"/>
</dbReference>
<evidence type="ECO:0000259" key="6">
    <source>
        <dbReference type="Pfam" id="PF20465"/>
    </source>
</evidence>
<evidence type="ECO:0000256" key="1">
    <source>
        <dbReference type="ARBA" id="ARBA00011900"/>
    </source>
</evidence>
<dbReference type="InterPro" id="IPR046816">
    <property type="entry name" value="MmeI_Mtase"/>
</dbReference>
<dbReference type="Proteomes" id="UP000199376">
    <property type="component" value="Unassembled WGS sequence"/>
</dbReference>
<keyword evidence="11" id="KW-1185">Reference proteome</keyword>
<dbReference type="InterPro" id="IPR046818">
    <property type="entry name" value="MmeI_C"/>
</dbReference>
<dbReference type="InterPro" id="IPR046819">
    <property type="entry name" value="MmeI_hel"/>
</dbReference>
<evidence type="ECO:0000259" key="9">
    <source>
        <dbReference type="Pfam" id="PF20473"/>
    </source>
</evidence>
<comment type="catalytic activity">
    <reaction evidence="4">
        <text>a 2'-deoxyadenosine in DNA + S-adenosyl-L-methionine = an N(6)-methyl-2'-deoxyadenosine in DNA + S-adenosyl-L-homocysteine + H(+)</text>
        <dbReference type="Rhea" id="RHEA:15197"/>
        <dbReference type="Rhea" id="RHEA-COMP:12418"/>
        <dbReference type="Rhea" id="RHEA-COMP:12419"/>
        <dbReference type="ChEBI" id="CHEBI:15378"/>
        <dbReference type="ChEBI" id="CHEBI:57856"/>
        <dbReference type="ChEBI" id="CHEBI:59789"/>
        <dbReference type="ChEBI" id="CHEBI:90615"/>
        <dbReference type="ChEBI" id="CHEBI:90616"/>
        <dbReference type="EC" id="2.1.1.72"/>
    </reaction>
</comment>
<evidence type="ECO:0000259" key="5">
    <source>
        <dbReference type="Pfam" id="PF20464"/>
    </source>
</evidence>
<feature type="domain" description="MmeI-like C-terminal" evidence="8">
    <location>
        <begin position="842"/>
        <end position="916"/>
    </location>
</feature>
<evidence type="ECO:0000313" key="11">
    <source>
        <dbReference type="Proteomes" id="UP000199376"/>
    </source>
</evidence>
<dbReference type="InterPro" id="IPR046817">
    <property type="entry name" value="MmeI_N"/>
</dbReference>
<dbReference type="EC" id="2.1.1.72" evidence="1"/>
<accession>A0A1I1GAF0</accession>
<dbReference type="PANTHER" id="PTHR33841:SF1">
    <property type="entry name" value="DNA METHYLTRANSFERASE A"/>
    <property type="match status" value="1"/>
</dbReference>
<evidence type="ECO:0000256" key="2">
    <source>
        <dbReference type="ARBA" id="ARBA00022603"/>
    </source>
</evidence>
<keyword evidence="2 10" id="KW-0489">Methyltransferase</keyword>
<organism evidence="10 11">
    <name type="scientific">Fructobacillus durionis</name>
    <dbReference type="NCBI Taxonomy" id="283737"/>
    <lineage>
        <taxon>Bacteria</taxon>
        <taxon>Bacillati</taxon>
        <taxon>Bacillota</taxon>
        <taxon>Bacilli</taxon>
        <taxon>Lactobacillales</taxon>
        <taxon>Lactobacillaceae</taxon>
        <taxon>Fructobacillus</taxon>
    </lineage>
</organism>
<dbReference type="InterPro" id="IPR050953">
    <property type="entry name" value="N4_N6_ade-DNA_methylase"/>
</dbReference>
<dbReference type="Pfam" id="PF20466">
    <property type="entry name" value="MmeI_TRD"/>
    <property type="match status" value="1"/>
</dbReference>
<dbReference type="SUPFAM" id="SSF53335">
    <property type="entry name" value="S-adenosyl-L-methionine-dependent methyltransferases"/>
    <property type="match status" value="1"/>
</dbReference>
<evidence type="ECO:0000313" key="10">
    <source>
        <dbReference type="EMBL" id="SFC06120.1"/>
    </source>
</evidence>
<dbReference type="RefSeq" id="WP_091502556.1">
    <property type="nucleotide sequence ID" value="NZ_FOLI01000004.1"/>
</dbReference>
<keyword evidence="3" id="KW-0808">Transferase</keyword>
<feature type="domain" description="MmeI-like N-terminal" evidence="5">
    <location>
        <begin position="18"/>
        <end position="155"/>
    </location>
</feature>
<feature type="domain" description="MmeI-like helicase spacer" evidence="6">
    <location>
        <begin position="166"/>
        <end position="240"/>
    </location>
</feature>
<evidence type="ECO:0000259" key="8">
    <source>
        <dbReference type="Pfam" id="PF20467"/>
    </source>
</evidence>
<dbReference type="AlphaFoldDB" id="A0A1I1GAF0"/>
<dbReference type="GO" id="GO:0009007">
    <property type="term" value="F:site-specific DNA-methyltransferase (adenine-specific) activity"/>
    <property type="evidence" value="ECO:0007669"/>
    <property type="project" value="UniProtKB-EC"/>
</dbReference>
<evidence type="ECO:0000259" key="7">
    <source>
        <dbReference type="Pfam" id="PF20466"/>
    </source>
</evidence>
<dbReference type="Pfam" id="PF20464">
    <property type="entry name" value="MmeI_N"/>
    <property type="match status" value="1"/>
</dbReference>